<dbReference type="Pfam" id="PF01351">
    <property type="entry name" value="RNase_HII"/>
    <property type="match status" value="1"/>
</dbReference>
<feature type="binding site" evidence="14 15">
    <location>
        <position position="116"/>
    </location>
    <ligand>
        <name>a divalent metal cation</name>
        <dbReference type="ChEBI" id="CHEBI:60240"/>
    </ligand>
</feature>
<dbReference type="HAMAP" id="MF_00052_B">
    <property type="entry name" value="RNase_HII_B"/>
    <property type="match status" value="1"/>
</dbReference>
<comment type="cofactor">
    <cofactor evidence="2">
        <name>Mg(2+)</name>
        <dbReference type="ChEBI" id="CHEBI:18420"/>
    </cofactor>
</comment>
<evidence type="ECO:0000256" key="1">
    <source>
        <dbReference type="ARBA" id="ARBA00000077"/>
    </source>
</evidence>
<reference evidence="18 19" key="1">
    <citation type="submission" date="2023-10" db="EMBL/GenBank/DDBJ databases">
        <title>Novel methanotroph of the genus Methylocapsa from a subarctic wetland.</title>
        <authorList>
            <person name="Belova S.E."/>
            <person name="Oshkin I.Y."/>
            <person name="Miroshnikov K."/>
            <person name="Dedysh S.N."/>
        </authorList>
    </citation>
    <scope>NUCLEOTIDE SEQUENCE [LARGE SCALE GENOMIC DNA]</scope>
    <source>
        <strain evidence="18 19">RX1</strain>
    </source>
</reference>
<dbReference type="InterPro" id="IPR022898">
    <property type="entry name" value="RNase_HII"/>
</dbReference>
<dbReference type="Proteomes" id="UP001626536">
    <property type="component" value="Chromosome"/>
</dbReference>
<evidence type="ECO:0000256" key="3">
    <source>
        <dbReference type="ARBA" id="ARBA00004065"/>
    </source>
</evidence>
<protein>
    <recommendedName>
        <fullName evidence="7 14">Ribonuclease HII</fullName>
        <shortName evidence="14">RNase HII</shortName>
        <ecNumber evidence="6 14">3.1.26.4</ecNumber>
    </recommendedName>
</protein>
<name>A0ABZ0HPK5_9HYPH</name>
<keyword evidence="12 14" id="KW-0378">Hydrolase</keyword>
<evidence type="ECO:0000256" key="16">
    <source>
        <dbReference type="RuleBase" id="RU003515"/>
    </source>
</evidence>
<evidence type="ECO:0000256" key="6">
    <source>
        <dbReference type="ARBA" id="ARBA00012180"/>
    </source>
</evidence>
<dbReference type="InterPro" id="IPR036397">
    <property type="entry name" value="RNaseH_sf"/>
</dbReference>
<dbReference type="PROSITE" id="PS51975">
    <property type="entry name" value="RNASE_H_2"/>
    <property type="match status" value="1"/>
</dbReference>
<organism evidence="18 19">
    <name type="scientific">Methylocapsa polymorpha</name>
    <dbReference type="NCBI Taxonomy" id="3080828"/>
    <lineage>
        <taxon>Bacteria</taxon>
        <taxon>Pseudomonadati</taxon>
        <taxon>Pseudomonadota</taxon>
        <taxon>Alphaproteobacteria</taxon>
        <taxon>Hyphomicrobiales</taxon>
        <taxon>Beijerinckiaceae</taxon>
        <taxon>Methylocapsa</taxon>
    </lineage>
</organism>
<keyword evidence="19" id="KW-1185">Reference proteome</keyword>
<keyword evidence="11 14" id="KW-0255">Endonuclease</keyword>
<evidence type="ECO:0000259" key="17">
    <source>
        <dbReference type="PROSITE" id="PS51975"/>
    </source>
</evidence>
<evidence type="ECO:0000256" key="11">
    <source>
        <dbReference type="ARBA" id="ARBA00022759"/>
    </source>
</evidence>
<feature type="binding site" evidence="14 15">
    <location>
        <position position="25"/>
    </location>
    <ligand>
        <name>a divalent metal cation</name>
        <dbReference type="ChEBI" id="CHEBI:60240"/>
    </ligand>
</feature>
<comment type="catalytic activity">
    <reaction evidence="1 14 15 16">
        <text>Endonucleolytic cleavage to 5'-phosphomonoester.</text>
        <dbReference type="EC" id="3.1.26.4"/>
    </reaction>
</comment>
<dbReference type="InterPro" id="IPR024567">
    <property type="entry name" value="RNase_HII/HIII_dom"/>
</dbReference>
<keyword evidence="13 14" id="KW-0464">Manganese</keyword>
<comment type="cofactor">
    <cofactor evidence="14 15">
        <name>Mn(2+)</name>
        <dbReference type="ChEBI" id="CHEBI:29035"/>
    </cofactor>
    <cofactor evidence="14 15">
        <name>Mg(2+)</name>
        <dbReference type="ChEBI" id="CHEBI:18420"/>
    </cofactor>
    <text evidence="14 15">Manganese or magnesium. Binds 1 divalent metal ion per monomer in the absence of substrate. May bind a second metal ion after substrate binding.</text>
</comment>
<comment type="similarity">
    <text evidence="5 14 16">Belongs to the RNase HII family.</text>
</comment>
<evidence type="ECO:0000256" key="13">
    <source>
        <dbReference type="ARBA" id="ARBA00023211"/>
    </source>
</evidence>
<feature type="binding site" evidence="14 15">
    <location>
        <position position="24"/>
    </location>
    <ligand>
        <name>a divalent metal cation</name>
        <dbReference type="ChEBI" id="CHEBI:60240"/>
    </ligand>
</feature>
<keyword evidence="10 14" id="KW-0479">Metal-binding</keyword>
<evidence type="ECO:0000313" key="19">
    <source>
        <dbReference type="Proteomes" id="UP001626536"/>
    </source>
</evidence>
<accession>A0ABZ0HPK5</accession>
<evidence type="ECO:0000256" key="2">
    <source>
        <dbReference type="ARBA" id="ARBA00001946"/>
    </source>
</evidence>
<dbReference type="PANTHER" id="PTHR10954">
    <property type="entry name" value="RIBONUCLEASE H2 SUBUNIT A"/>
    <property type="match status" value="1"/>
</dbReference>
<comment type="subcellular location">
    <subcellularLocation>
        <location evidence="4 14">Cytoplasm</location>
    </subcellularLocation>
</comment>
<evidence type="ECO:0000256" key="8">
    <source>
        <dbReference type="ARBA" id="ARBA00022490"/>
    </source>
</evidence>
<evidence type="ECO:0000256" key="9">
    <source>
        <dbReference type="ARBA" id="ARBA00022722"/>
    </source>
</evidence>
<evidence type="ECO:0000256" key="15">
    <source>
        <dbReference type="PROSITE-ProRule" id="PRU01319"/>
    </source>
</evidence>
<evidence type="ECO:0000256" key="12">
    <source>
        <dbReference type="ARBA" id="ARBA00022801"/>
    </source>
</evidence>
<proteinExistence type="inferred from homology"/>
<dbReference type="NCBIfam" id="NF000595">
    <property type="entry name" value="PRK00015.1-3"/>
    <property type="match status" value="1"/>
</dbReference>
<evidence type="ECO:0000313" key="18">
    <source>
        <dbReference type="EMBL" id="WOJ88870.1"/>
    </source>
</evidence>
<dbReference type="EMBL" id="CP136862">
    <property type="protein sequence ID" value="WOJ88870.1"/>
    <property type="molecule type" value="Genomic_DNA"/>
</dbReference>
<evidence type="ECO:0000256" key="10">
    <source>
        <dbReference type="ARBA" id="ARBA00022723"/>
    </source>
</evidence>
<dbReference type="InterPro" id="IPR012337">
    <property type="entry name" value="RNaseH-like_sf"/>
</dbReference>
<dbReference type="EC" id="3.1.26.4" evidence="6 14"/>
<dbReference type="GO" id="GO:0004523">
    <property type="term" value="F:RNA-DNA hybrid ribonuclease activity"/>
    <property type="evidence" value="ECO:0007669"/>
    <property type="project" value="UniProtKB-EC"/>
</dbReference>
<dbReference type="CDD" id="cd07182">
    <property type="entry name" value="RNase_HII_bacteria_HII_like"/>
    <property type="match status" value="1"/>
</dbReference>
<keyword evidence="8 14" id="KW-0963">Cytoplasm</keyword>
<dbReference type="PANTHER" id="PTHR10954:SF18">
    <property type="entry name" value="RIBONUCLEASE HII"/>
    <property type="match status" value="1"/>
</dbReference>
<evidence type="ECO:0000256" key="5">
    <source>
        <dbReference type="ARBA" id="ARBA00007383"/>
    </source>
</evidence>
<feature type="domain" description="RNase H type-2" evidence="17">
    <location>
        <begin position="18"/>
        <end position="208"/>
    </location>
</feature>
<sequence>MAKPDFRIERRLLKRDVWPAAGVDEVGRGPLAGPVAAAAVILDPRDLPAGLNDSKLLAQDARESLYEEIMRRAIAVSVGFASAAEIDAINIRQATFAAMRRALFALSVEPRHVLIDGNDPPPDLPCPAETIVKGDAAVLSIAAASIIAKVTRDRLMRRLCARHPVYGFSQHVGYATRAHLAAIAEHGPCAFHRLSFSPFKASEGNSTSEPCEKETD</sequence>
<dbReference type="InterPro" id="IPR001352">
    <property type="entry name" value="RNase_HII/HIII"/>
</dbReference>
<evidence type="ECO:0000256" key="4">
    <source>
        <dbReference type="ARBA" id="ARBA00004496"/>
    </source>
</evidence>
<evidence type="ECO:0000256" key="14">
    <source>
        <dbReference type="HAMAP-Rule" id="MF_00052"/>
    </source>
</evidence>
<dbReference type="SUPFAM" id="SSF53098">
    <property type="entry name" value="Ribonuclease H-like"/>
    <property type="match status" value="1"/>
</dbReference>
<gene>
    <name evidence="14" type="primary">rnhB</name>
    <name evidence="18" type="ORF">RZS28_13775</name>
</gene>
<dbReference type="RefSeq" id="WP_407338307.1">
    <property type="nucleotide sequence ID" value="NZ_CP136862.1"/>
</dbReference>
<evidence type="ECO:0000256" key="7">
    <source>
        <dbReference type="ARBA" id="ARBA00019179"/>
    </source>
</evidence>
<comment type="function">
    <text evidence="3 14 16">Endonuclease that specifically degrades the RNA of RNA-DNA hybrids.</text>
</comment>
<keyword evidence="9 14" id="KW-0540">Nuclease</keyword>
<dbReference type="Gene3D" id="3.30.420.10">
    <property type="entry name" value="Ribonuclease H-like superfamily/Ribonuclease H"/>
    <property type="match status" value="1"/>
</dbReference>